<proteinExistence type="predicted"/>
<feature type="compositionally biased region" description="Polar residues" evidence="1">
    <location>
        <begin position="174"/>
        <end position="190"/>
    </location>
</feature>
<evidence type="ECO:0000313" key="2">
    <source>
        <dbReference type="EMBL" id="GFN82121.1"/>
    </source>
</evidence>
<name>A0AAV3YIC4_9GAST</name>
<dbReference type="EMBL" id="BLXT01000976">
    <property type="protein sequence ID" value="GFN82121.1"/>
    <property type="molecule type" value="Genomic_DNA"/>
</dbReference>
<feature type="compositionally biased region" description="Low complexity" evidence="1">
    <location>
        <begin position="557"/>
        <end position="571"/>
    </location>
</feature>
<feature type="region of interest" description="Disordered" evidence="1">
    <location>
        <begin position="110"/>
        <end position="190"/>
    </location>
</feature>
<gene>
    <name evidence="2" type="ORF">PoB_000862700</name>
</gene>
<dbReference type="Proteomes" id="UP000735302">
    <property type="component" value="Unassembled WGS sequence"/>
</dbReference>
<feature type="region of interest" description="Disordered" evidence="1">
    <location>
        <begin position="1"/>
        <end position="98"/>
    </location>
</feature>
<evidence type="ECO:0000256" key="1">
    <source>
        <dbReference type="SAM" id="MobiDB-lite"/>
    </source>
</evidence>
<feature type="compositionally biased region" description="Acidic residues" evidence="1">
    <location>
        <begin position="625"/>
        <end position="639"/>
    </location>
</feature>
<evidence type="ECO:0000313" key="3">
    <source>
        <dbReference type="Proteomes" id="UP000735302"/>
    </source>
</evidence>
<feature type="compositionally biased region" description="Basic and acidic residues" evidence="1">
    <location>
        <begin position="378"/>
        <end position="392"/>
    </location>
</feature>
<feature type="region of interest" description="Disordered" evidence="1">
    <location>
        <begin position="264"/>
        <end position="317"/>
    </location>
</feature>
<comment type="caution">
    <text evidence="2">The sequence shown here is derived from an EMBL/GenBank/DDBJ whole genome shotgun (WGS) entry which is preliminary data.</text>
</comment>
<dbReference type="AlphaFoldDB" id="A0AAV3YIC4"/>
<feature type="region of interest" description="Disordered" evidence="1">
    <location>
        <begin position="369"/>
        <end position="394"/>
    </location>
</feature>
<reference evidence="2 3" key="1">
    <citation type="journal article" date="2021" name="Elife">
        <title>Chloroplast acquisition without the gene transfer in kleptoplastic sea slugs, Plakobranchus ocellatus.</title>
        <authorList>
            <person name="Maeda T."/>
            <person name="Takahashi S."/>
            <person name="Yoshida T."/>
            <person name="Shimamura S."/>
            <person name="Takaki Y."/>
            <person name="Nagai Y."/>
            <person name="Toyoda A."/>
            <person name="Suzuki Y."/>
            <person name="Arimoto A."/>
            <person name="Ishii H."/>
            <person name="Satoh N."/>
            <person name="Nishiyama T."/>
            <person name="Hasebe M."/>
            <person name="Maruyama T."/>
            <person name="Minagawa J."/>
            <person name="Obokata J."/>
            <person name="Shigenobu S."/>
        </authorList>
    </citation>
    <scope>NUCLEOTIDE SEQUENCE [LARGE SCALE GENOMIC DNA]</scope>
</reference>
<feature type="region of interest" description="Disordered" evidence="1">
    <location>
        <begin position="449"/>
        <end position="653"/>
    </location>
</feature>
<feature type="compositionally biased region" description="Low complexity" evidence="1">
    <location>
        <begin position="134"/>
        <end position="147"/>
    </location>
</feature>
<sequence length="736" mass="80750">MDEQDEDPYNVPPSSPHQANYVARHLPHKLDEEAPPKLKPKKGTNSFRISFAALDSKALPSTPKPAPRRLSHKESSVDSQPDEPVGEEQHISSKGEASFDLISCNTAECLETSQTKSSPQEEMEEKTTSVALPDNTVTSSSDSMDTTLLNVMGDSSKSSVARPKPKPRMRIPKVSSNSDKNNTMGKQESEQISIAAPEIALQVNNVNDDGINADGQQCRYFNIPFNIPPDADSLESVFNKELEDKYGFENTFWNNDTTSTPLSCIEGSNLSKENDPYDSDDDYSRTLAEEDGVEDFGNKKPQVKDSSQSLPPSTEVGVDSAAAFISKDTTSEKLQALFPLPLDPSPNSSSFDIGNKDISERKLNFEDLQDLDPLMQNKTDKIDEKRNEKDNPWEFQYSMATTDISSESNSLYSEATTFIDTEKVGETNQSISDIVSKAFEILPELESSGWQEPLAPPPPLPDEAKIISPHVPPPIPPRPDLPNRPDKLILTSSNEDKAALQGNELIDQALREDEVSSSSIFDELPTPQFSFKPDNGDPFQGSEFGDDCIEFNTKTEQSASPSALSLSSQSLPTPPSPSTKPKPLSRSSVQGAVPPSDDPERISRFVPPPPGAKFRRNDANLEYDLALEGESDSDDEDEVPPSFRQSDERDMPQAMDPRRSLLTMEPHSGSAPWPDGGPESLRSPCCGLAIYKNSLLTLNKTDSISEGGCCLLSLFKAHVRINSQKIKSHQKINGTI</sequence>
<feature type="compositionally biased region" description="Polar residues" evidence="1">
    <location>
        <begin position="110"/>
        <end position="120"/>
    </location>
</feature>
<keyword evidence="3" id="KW-1185">Reference proteome</keyword>
<organism evidence="2 3">
    <name type="scientific">Plakobranchus ocellatus</name>
    <dbReference type="NCBI Taxonomy" id="259542"/>
    <lineage>
        <taxon>Eukaryota</taxon>
        <taxon>Metazoa</taxon>
        <taxon>Spiralia</taxon>
        <taxon>Lophotrochozoa</taxon>
        <taxon>Mollusca</taxon>
        <taxon>Gastropoda</taxon>
        <taxon>Heterobranchia</taxon>
        <taxon>Euthyneura</taxon>
        <taxon>Panpulmonata</taxon>
        <taxon>Sacoglossa</taxon>
        <taxon>Placobranchoidea</taxon>
        <taxon>Plakobranchidae</taxon>
        <taxon>Plakobranchus</taxon>
    </lineage>
</organism>
<feature type="compositionally biased region" description="Pro residues" evidence="1">
    <location>
        <begin position="470"/>
        <end position="480"/>
    </location>
</feature>
<protein>
    <submittedName>
        <fullName evidence="2">Uncharacterized protein</fullName>
    </submittedName>
</protein>
<accession>A0AAV3YIC4</accession>